<dbReference type="Pfam" id="PF04732">
    <property type="entry name" value="Filament_head"/>
    <property type="match status" value="1"/>
</dbReference>
<dbReference type="InterPro" id="IPR039008">
    <property type="entry name" value="IF_rod_dom"/>
</dbReference>
<dbReference type="Gene3D" id="1.20.5.170">
    <property type="match status" value="1"/>
</dbReference>
<feature type="region of interest" description="Disordered" evidence="6">
    <location>
        <begin position="411"/>
        <end position="454"/>
    </location>
</feature>
<dbReference type="GO" id="GO:0045109">
    <property type="term" value="P:intermediate filament organization"/>
    <property type="evidence" value="ECO:0007669"/>
    <property type="project" value="TreeGrafter"/>
</dbReference>
<feature type="compositionally biased region" description="Polar residues" evidence="6">
    <location>
        <begin position="411"/>
        <end position="424"/>
    </location>
</feature>
<evidence type="ECO:0000313" key="9">
    <source>
        <dbReference type="Proteomes" id="UP000677803"/>
    </source>
</evidence>
<comment type="caution">
    <text evidence="8">The sequence shown here is derived from an EMBL/GenBank/DDBJ whole genome shotgun (WGS) entry which is preliminary data.</text>
</comment>
<dbReference type="FunFam" id="1.20.5.170:FF:000002">
    <property type="entry name" value="Type I keratin KA11"/>
    <property type="match status" value="1"/>
</dbReference>
<dbReference type="PROSITE" id="PS51842">
    <property type="entry name" value="IF_ROD_2"/>
    <property type="match status" value="1"/>
</dbReference>
<dbReference type="OrthoDB" id="2441647at2759"/>
<dbReference type="Gene3D" id="1.20.5.500">
    <property type="entry name" value="Single helix bin"/>
    <property type="match status" value="1"/>
</dbReference>
<dbReference type="AlphaFoldDB" id="A0A8S4C1W7"/>
<dbReference type="Proteomes" id="UP000677803">
    <property type="component" value="Unassembled WGS sequence"/>
</dbReference>
<evidence type="ECO:0000256" key="5">
    <source>
        <dbReference type="SAM" id="Coils"/>
    </source>
</evidence>
<evidence type="ECO:0000313" key="8">
    <source>
        <dbReference type="EMBL" id="CAG6018017.1"/>
    </source>
</evidence>
<name>A0A8S4C1W7_9TELE</name>
<dbReference type="PANTHER" id="PTHR45652:SF18">
    <property type="entry name" value="ALPHA-INTERNEXIN"/>
    <property type="match status" value="1"/>
</dbReference>
<dbReference type="FunFam" id="1.20.5.500:FF:000001">
    <property type="entry name" value="Type II keratin 23"/>
    <property type="match status" value="1"/>
</dbReference>
<feature type="domain" description="IF rod" evidence="7">
    <location>
        <begin position="90"/>
        <end position="400"/>
    </location>
</feature>
<feature type="coiled-coil region" evidence="5">
    <location>
        <begin position="291"/>
        <end position="378"/>
    </location>
</feature>
<evidence type="ECO:0000256" key="6">
    <source>
        <dbReference type="SAM" id="MobiDB-lite"/>
    </source>
</evidence>
<dbReference type="GO" id="GO:0005737">
    <property type="term" value="C:cytoplasm"/>
    <property type="evidence" value="ECO:0007669"/>
    <property type="project" value="TreeGrafter"/>
</dbReference>
<dbReference type="InterPro" id="IPR018039">
    <property type="entry name" value="IF_conserved"/>
</dbReference>
<dbReference type="FunFam" id="1.20.5.1160:FF:000001">
    <property type="entry name" value="Keratin type II"/>
    <property type="match status" value="1"/>
</dbReference>
<feature type="compositionally biased region" description="Basic and acidic residues" evidence="6">
    <location>
        <begin position="425"/>
        <end position="441"/>
    </location>
</feature>
<dbReference type="Pfam" id="PF00038">
    <property type="entry name" value="Filament"/>
    <property type="match status" value="1"/>
</dbReference>
<dbReference type="GO" id="GO:0005882">
    <property type="term" value="C:intermediate filament"/>
    <property type="evidence" value="ECO:0007669"/>
    <property type="project" value="UniProtKB-KW"/>
</dbReference>
<evidence type="ECO:0000256" key="2">
    <source>
        <dbReference type="ARBA" id="ARBA00023054"/>
    </source>
</evidence>
<dbReference type="Gene3D" id="1.20.5.1160">
    <property type="entry name" value="Vasodilator-stimulated phosphoprotein"/>
    <property type="match status" value="1"/>
</dbReference>
<keyword evidence="9" id="KW-1185">Reference proteome</keyword>
<feature type="compositionally biased region" description="Low complexity" evidence="6">
    <location>
        <begin position="25"/>
        <end position="52"/>
    </location>
</feature>
<dbReference type="PANTHER" id="PTHR45652">
    <property type="entry name" value="GLIAL FIBRILLARY ACIDIC PROTEIN"/>
    <property type="match status" value="1"/>
</dbReference>
<dbReference type="SUPFAM" id="SSF64593">
    <property type="entry name" value="Intermediate filament protein, coiled coil region"/>
    <property type="match status" value="2"/>
</dbReference>
<keyword evidence="1 4" id="KW-0403">Intermediate filament</keyword>
<dbReference type="PROSITE" id="PS00226">
    <property type="entry name" value="IF_ROD_1"/>
    <property type="match status" value="1"/>
</dbReference>
<evidence type="ECO:0000259" key="7">
    <source>
        <dbReference type="PROSITE" id="PS51842"/>
    </source>
</evidence>
<dbReference type="EMBL" id="CAJRST010039999">
    <property type="protein sequence ID" value="CAG6018017.1"/>
    <property type="molecule type" value="Genomic_DNA"/>
</dbReference>
<dbReference type="InterPro" id="IPR050405">
    <property type="entry name" value="Intermediate_filament"/>
</dbReference>
<proteinExistence type="inferred from homology"/>
<dbReference type="InterPro" id="IPR006821">
    <property type="entry name" value="Intermed_filament_DNA-bd"/>
</dbReference>
<gene>
    <name evidence="8" type="ORF">MMEN_LOCUS20954</name>
</gene>
<dbReference type="GO" id="GO:0099184">
    <property type="term" value="F:structural constituent of postsynaptic intermediate filament cytoskeleton"/>
    <property type="evidence" value="ECO:0007669"/>
    <property type="project" value="TreeGrafter"/>
</dbReference>
<protein>
    <submittedName>
        <fullName evidence="8">(Atlantic silverside) hypothetical protein</fullName>
    </submittedName>
</protein>
<reference evidence="8" key="1">
    <citation type="submission" date="2021-05" db="EMBL/GenBank/DDBJ databases">
        <authorList>
            <person name="Tigano A."/>
        </authorList>
    </citation>
    <scope>NUCLEOTIDE SEQUENCE</scope>
</reference>
<evidence type="ECO:0000256" key="1">
    <source>
        <dbReference type="ARBA" id="ARBA00022754"/>
    </source>
</evidence>
<dbReference type="GO" id="GO:0099160">
    <property type="term" value="C:postsynaptic intermediate filament cytoskeleton"/>
    <property type="evidence" value="ECO:0007669"/>
    <property type="project" value="TreeGrafter"/>
</dbReference>
<feature type="coiled-coil region" evidence="5">
    <location>
        <begin position="108"/>
        <end position="244"/>
    </location>
</feature>
<evidence type="ECO:0000256" key="4">
    <source>
        <dbReference type="RuleBase" id="RU000685"/>
    </source>
</evidence>
<feature type="region of interest" description="Disordered" evidence="6">
    <location>
        <begin position="16"/>
        <end position="54"/>
    </location>
</feature>
<accession>A0A8S4C1W7</accession>
<dbReference type="SUPFAM" id="SSF90257">
    <property type="entry name" value="Myosin rod fragments"/>
    <property type="match status" value="1"/>
</dbReference>
<organism evidence="8 9">
    <name type="scientific">Menidia menidia</name>
    <name type="common">Atlantic silverside</name>
    <dbReference type="NCBI Taxonomy" id="238744"/>
    <lineage>
        <taxon>Eukaryota</taxon>
        <taxon>Metazoa</taxon>
        <taxon>Chordata</taxon>
        <taxon>Craniata</taxon>
        <taxon>Vertebrata</taxon>
        <taxon>Euteleostomi</taxon>
        <taxon>Actinopterygii</taxon>
        <taxon>Neopterygii</taxon>
        <taxon>Teleostei</taxon>
        <taxon>Neoteleostei</taxon>
        <taxon>Acanthomorphata</taxon>
        <taxon>Ovalentaria</taxon>
        <taxon>Atherinomorphae</taxon>
        <taxon>Atheriniformes</taxon>
        <taxon>Atherinopsidae</taxon>
        <taxon>Menidiinae</taxon>
        <taxon>Menidia</taxon>
    </lineage>
</organism>
<sequence>MSYGDRYTASSYRKIFGDSPRYSMPSSRLGGPSSRGSAGLRSSSSASSPGSLYRRTGRASSAFSALPPGSLDLSQTSVVNNEFKVTRTNEKEQLQGLNDRFAMFIDKVRHLEQQNKVLETELVTLRQRQSEPSRVAHLYQQELSDLRSQLEDLSRDKNRILIERNNMDDELQRLSAKYDEEVKAREEAEQTLRSFRKDVDDAAAVRLDLERRMESLLDEIAFLKKVHEEEIEELSSMMEAQQVSVELEQAKPDLTSALKEIRNQYESIASKNLQSAEEWYKGKFVSLSEQATRTNEAMRASREEINEFRRQLQSKTVEIETLRGANESLERQITEMEDTHNGEVAAMQDTISHLDSELRNLKGEMAQHLREYQDLLNVKMALDIEIAAYRKLLEGEETHFNSGISFGASSYSYQPRAAASSTRGSQREKEAATKESFKDISEDKDEADINSNNN</sequence>
<comment type="similarity">
    <text evidence="3 4">Belongs to the intermediate filament family.</text>
</comment>
<evidence type="ECO:0000256" key="3">
    <source>
        <dbReference type="ARBA" id="ARBA00061646"/>
    </source>
</evidence>
<dbReference type="SMART" id="SM01391">
    <property type="entry name" value="Filament"/>
    <property type="match status" value="1"/>
</dbReference>
<keyword evidence="2 5" id="KW-0175">Coiled coil</keyword>